<name>A0A5N8X9C9_9ACTN</name>
<dbReference type="Gene3D" id="3.30.450.40">
    <property type="match status" value="1"/>
</dbReference>
<dbReference type="SMART" id="SM00091">
    <property type="entry name" value="PAS"/>
    <property type="match status" value="2"/>
</dbReference>
<dbReference type="Gene3D" id="3.30.450.20">
    <property type="entry name" value="PAS domain"/>
    <property type="match status" value="2"/>
</dbReference>
<dbReference type="InterPro" id="IPR003018">
    <property type="entry name" value="GAF"/>
</dbReference>
<keyword evidence="4" id="KW-1185">Reference proteome</keyword>
<dbReference type="CDD" id="cd00130">
    <property type="entry name" value="PAS"/>
    <property type="match status" value="1"/>
</dbReference>
<dbReference type="Pfam" id="PF07228">
    <property type="entry name" value="SpoIIE"/>
    <property type="match status" value="1"/>
</dbReference>
<dbReference type="InterPro" id="IPR036457">
    <property type="entry name" value="PPM-type-like_dom_sf"/>
</dbReference>
<dbReference type="SUPFAM" id="SSF81606">
    <property type="entry name" value="PP2C-like"/>
    <property type="match status" value="1"/>
</dbReference>
<dbReference type="Pfam" id="PF13426">
    <property type="entry name" value="PAS_9"/>
    <property type="match status" value="1"/>
</dbReference>
<dbReference type="InterPro" id="IPR001932">
    <property type="entry name" value="PPM-type_phosphatase-like_dom"/>
</dbReference>
<dbReference type="FunFam" id="3.30.450.40:FF:000035">
    <property type="entry name" value="PAS sensor protein"/>
    <property type="match status" value="1"/>
</dbReference>
<dbReference type="SUPFAM" id="SSF55785">
    <property type="entry name" value="PYP-like sensor domain (PAS domain)"/>
    <property type="match status" value="2"/>
</dbReference>
<dbReference type="InterPro" id="IPR013656">
    <property type="entry name" value="PAS_4"/>
</dbReference>
<dbReference type="PANTHER" id="PTHR43156:SF2">
    <property type="entry name" value="STAGE II SPORULATION PROTEIN E"/>
    <property type="match status" value="1"/>
</dbReference>
<dbReference type="SMART" id="SM00331">
    <property type="entry name" value="PP2C_SIG"/>
    <property type="match status" value="1"/>
</dbReference>
<dbReference type="GO" id="GO:0016791">
    <property type="term" value="F:phosphatase activity"/>
    <property type="evidence" value="ECO:0007669"/>
    <property type="project" value="TreeGrafter"/>
</dbReference>
<feature type="domain" description="PAS" evidence="2">
    <location>
        <begin position="25"/>
        <end position="64"/>
    </location>
</feature>
<dbReference type="PANTHER" id="PTHR43156">
    <property type="entry name" value="STAGE II SPORULATION PROTEIN E-RELATED"/>
    <property type="match status" value="1"/>
</dbReference>
<dbReference type="Pfam" id="PF01590">
    <property type="entry name" value="GAF"/>
    <property type="match status" value="1"/>
</dbReference>
<dbReference type="InterPro" id="IPR036890">
    <property type="entry name" value="HATPase_C_sf"/>
</dbReference>
<evidence type="ECO:0000313" key="4">
    <source>
        <dbReference type="Proteomes" id="UP000400924"/>
    </source>
</evidence>
<dbReference type="InterPro" id="IPR003594">
    <property type="entry name" value="HATPase_dom"/>
</dbReference>
<comment type="caution">
    <text evidence="3">The sequence shown here is derived from an EMBL/GenBank/DDBJ whole genome shotgun (WGS) entry which is preliminary data.</text>
</comment>
<evidence type="ECO:0000313" key="3">
    <source>
        <dbReference type="EMBL" id="MPY55724.1"/>
    </source>
</evidence>
<dbReference type="OrthoDB" id="3889134at2"/>
<proteinExistence type="predicted"/>
<dbReference type="InterPro" id="IPR052016">
    <property type="entry name" value="Bact_Sigma-Reg"/>
</dbReference>
<dbReference type="SUPFAM" id="SSF55781">
    <property type="entry name" value="GAF domain-like"/>
    <property type="match status" value="1"/>
</dbReference>
<dbReference type="FunFam" id="3.60.40.10:FF:000031">
    <property type="entry name" value="PAS sensor protein"/>
    <property type="match status" value="1"/>
</dbReference>
<dbReference type="AlphaFoldDB" id="A0A5N8X9C9"/>
<dbReference type="FunFam" id="3.30.565.10:FF:000028">
    <property type="entry name" value="PAS sensor protein"/>
    <property type="match status" value="1"/>
</dbReference>
<accession>A0A5N8X9C9</accession>
<dbReference type="SUPFAM" id="SSF55874">
    <property type="entry name" value="ATPase domain of HSP90 chaperone/DNA topoisomerase II/histidine kinase"/>
    <property type="match status" value="1"/>
</dbReference>
<dbReference type="Proteomes" id="UP000400924">
    <property type="component" value="Unassembled WGS sequence"/>
</dbReference>
<dbReference type="RefSeq" id="WP_152769199.1">
    <property type="nucleotide sequence ID" value="NZ_VJZC01000001.1"/>
</dbReference>
<sequence>MTFSASPRRLPPVSASTFIDTAAALVVADPSGNVTCWSAGAQSLWGYEPPEILGRPLTDLFAADGPRLRDHAGRALQAEARLYPLSADDRPVGYLLMVQPAAGADPVDDELTRWLFDQYPSPLAVYGPDARVRRMNTAACRAIALGEDEVRGRLITEFLEGPAFALVHERLVRVAESGEPEYMENFVRTAGVPRAHAWALDVFPLKNSDGGVQAVGLSIIDYSEQYDIRERLALLSEARSRIGGQLDVPGTAQELAELAVPRFADAVSVELLEPVFRGDLPGPLLSGSVQLREAAFRTVAGTLPNGPPPGRTALHRRSSPVARCLITGRAELHAVSAEDAAPWKEPSRSEPASGTGAHSLIAVPIRARGTVLGAVVFLRYAALRPLFDAGDLAVTEDLVARAAVCLDNARRFTRERGIALALQRQLLPHGSPTHPAVETAARYLPAGGDAEVGGDWFDVIPLPGARVGLVVGDVVGHGIHASATMGRLRTAVRTLADIDLPPDELLTHLDDIVTHAADDALADADATVTERVSGDLGASCLYAVYDPVAGICALARAGHPPPVLLTPDGMARVLDVPAGPPLGLGSLPFEAGEFRIPEGSLLALFTDGLIETRGTDVDERLGALCRALEARPTGSAETQCDSVLDALHTDSRDDDIALLLARTKVLDRDHVASWELTRDPAAVAETRREVGERLAEWGLEEVAFTTELVVSELVTNAIRYATVPIQLRLIRQGTLICEISDGSSTSPHLRRARLSDEGGRGLFLVAELSHRWGTRYTSTGKTIWAEQSVDSRGSVSR</sequence>
<dbReference type="Gene3D" id="3.60.40.10">
    <property type="entry name" value="PPM-type phosphatase domain"/>
    <property type="match status" value="1"/>
</dbReference>
<dbReference type="Pfam" id="PF13581">
    <property type="entry name" value="HATPase_c_2"/>
    <property type="match status" value="1"/>
</dbReference>
<evidence type="ECO:0000259" key="2">
    <source>
        <dbReference type="PROSITE" id="PS50112"/>
    </source>
</evidence>
<dbReference type="CDD" id="cd16936">
    <property type="entry name" value="HATPase_RsbW-like"/>
    <property type="match status" value="1"/>
</dbReference>
<organism evidence="3 4">
    <name type="scientific">Streptomyces spongiae</name>
    <dbReference type="NCBI Taxonomy" id="565072"/>
    <lineage>
        <taxon>Bacteria</taxon>
        <taxon>Bacillati</taxon>
        <taxon>Actinomycetota</taxon>
        <taxon>Actinomycetes</taxon>
        <taxon>Kitasatosporales</taxon>
        <taxon>Streptomycetaceae</taxon>
        <taxon>Streptomyces</taxon>
    </lineage>
</organism>
<dbReference type="PROSITE" id="PS50112">
    <property type="entry name" value="PAS"/>
    <property type="match status" value="1"/>
</dbReference>
<gene>
    <name evidence="3" type="ORF">FNH08_00515</name>
</gene>
<dbReference type="Gene3D" id="3.30.565.10">
    <property type="entry name" value="Histidine kinase-like ATPase, C-terminal domain"/>
    <property type="match status" value="1"/>
</dbReference>
<keyword evidence="1" id="KW-0378">Hydrolase</keyword>
<dbReference type="InterPro" id="IPR029016">
    <property type="entry name" value="GAF-like_dom_sf"/>
</dbReference>
<dbReference type="InterPro" id="IPR000014">
    <property type="entry name" value="PAS"/>
</dbReference>
<dbReference type="EMBL" id="VJZC01000001">
    <property type="protein sequence ID" value="MPY55724.1"/>
    <property type="molecule type" value="Genomic_DNA"/>
</dbReference>
<evidence type="ECO:0000256" key="1">
    <source>
        <dbReference type="ARBA" id="ARBA00022801"/>
    </source>
</evidence>
<protein>
    <submittedName>
        <fullName evidence="3">SpoIIE family protein phosphatase</fullName>
    </submittedName>
</protein>
<dbReference type="InterPro" id="IPR035965">
    <property type="entry name" value="PAS-like_dom_sf"/>
</dbReference>
<reference evidence="3 4" key="1">
    <citation type="submission" date="2019-07" db="EMBL/GenBank/DDBJ databases">
        <title>New species of Amycolatopsis and Streptomyces.</title>
        <authorList>
            <person name="Duangmal K."/>
            <person name="Teo W.F.A."/>
            <person name="Lipun K."/>
        </authorList>
    </citation>
    <scope>NUCLEOTIDE SEQUENCE [LARGE SCALE GENOMIC DNA]</scope>
    <source>
        <strain evidence="3 4">NBRC 106415</strain>
    </source>
</reference>
<dbReference type="Pfam" id="PF08448">
    <property type="entry name" value="PAS_4"/>
    <property type="match status" value="1"/>
</dbReference>